<dbReference type="SFLD" id="SFLDG01129">
    <property type="entry name" value="C1.5:_HAD__Beta-PGM__Phosphata"/>
    <property type="match status" value="1"/>
</dbReference>
<proteinExistence type="predicted"/>
<dbReference type="SFLD" id="SFLDS00003">
    <property type="entry name" value="Haloacid_Dehalogenase"/>
    <property type="match status" value="1"/>
</dbReference>
<dbReference type="InterPro" id="IPR006439">
    <property type="entry name" value="HAD-SF_hydro_IA"/>
</dbReference>
<reference evidence="1 2" key="1">
    <citation type="submission" date="2020-02" db="EMBL/GenBank/DDBJ databases">
        <title>Genome sequence of the type strain DSM 27180 of Arthrobacter silviterrae.</title>
        <authorList>
            <person name="Gao J."/>
            <person name="Sun J."/>
        </authorList>
    </citation>
    <scope>NUCLEOTIDE SEQUENCE [LARGE SCALE GENOMIC DNA]</scope>
    <source>
        <strain evidence="1 2">DSM 27180</strain>
    </source>
</reference>
<dbReference type="Pfam" id="PF00702">
    <property type="entry name" value="Hydrolase"/>
    <property type="match status" value="1"/>
</dbReference>
<keyword evidence="1" id="KW-0378">Hydrolase</keyword>
<dbReference type="EMBL" id="JAAKZI010000010">
    <property type="protein sequence ID" value="NGN83323.1"/>
    <property type="molecule type" value="Genomic_DNA"/>
</dbReference>
<dbReference type="SUPFAM" id="SSF56784">
    <property type="entry name" value="HAD-like"/>
    <property type="match status" value="1"/>
</dbReference>
<sequence length="231" mass="23789">MLAEDFHIKAVGPGAKKQPQQVTVDAVLFDLDGTLIDSTPATERAWRRWGELMGLDGFEYGSHGVPAQAQVEQYLEPARQEEGFELIKALETADTDGILCKPGAAELLASLPDGSWTIVTSCTRGLAEARLAAAGIAVPAHMVTADQVANGKPHPEPFLLGAARLGSDIAQCLVVEDAPAGLASGTAAGAMTLAVAGTTDAADLTAHYVVDSLAGVAAAVLPNGQIQLTLP</sequence>
<evidence type="ECO:0000313" key="2">
    <source>
        <dbReference type="Proteomes" id="UP000479226"/>
    </source>
</evidence>
<keyword evidence="2" id="KW-1185">Reference proteome</keyword>
<dbReference type="PANTHER" id="PTHR43481">
    <property type="entry name" value="FRUCTOSE-1-PHOSPHATE PHOSPHATASE"/>
    <property type="match status" value="1"/>
</dbReference>
<dbReference type="Proteomes" id="UP000479226">
    <property type="component" value="Unassembled WGS sequence"/>
</dbReference>
<protein>
    <submittedName>
        <fullName evidence="1">HAD-IA family hydrolase</fullName>
    </submittedName>
</protein>
<comment type="caution">
    <text evidence="1">The sequence shown here is derived from an EMBL/GenBank/DDBJ whole genome shotgun (WGS) entry which is preliminary data.</text>
</comment>
<gene>
    <name evidence="1" type="ORF">G6N77_07590</name>
</gene>
<dbReference type="Gene3D" id="1.10.150.240">
    <property type="entry name" value="Putative phosphatase, domain 2"/>
    <property type="match status" value="1"/>
</dbReference>
<name>A0ABX0D8V3_9MICC</name>
<dbReference type="NCBIfam" id="TIGR01549">
    <property type="entry name" value="HAD-SF-IA-v1"/>
    <property type="match status" value="1"/>
</dbReference>
<organism evidence="1 2">
    <name type="scientific">Arthrobacter silviterrae</name>
    <dbReference type="NCBI Taxonomy" id="2026658"/>
    <lineage>
        <taxon>Bacteria</taxon>
        <taxon>Bacillati</taxon>
        <taxon>Actinomycetota</taxon>
        <taxon>Actinomycetes</taxon>
        <taxon>Micrococcales</taxon>
        <taxon>Micrococcaceae</taxon>
        <taxon>Arthrobacter</taxon>
    </lineage>
</organism>
<dbReference type="PANTHER" id="PTHR43481:SF4">
    <property type="entry name" value="GLYCEROL-1-PHOSPHATE PHOSPHOHYDROLASE 1-RELATED"/>
    <property type="match status" value="1"/>
</dbReference>
<dbReference type="Gene3D" id="3.40.50.1000">
    <property type="entry name" value="HAD superfamily/HAD-like"/>
    <property type="match status" value="1"/>
</dbReference>
<evidence type="ECO:0000313" key="1">
    <source>
        <dbReference type="EMBL" id="NGN83323.1"/>
    </source>
</evidence>
<dbReference type="NCBIfam" id="TIGR01509">
    <property type="entry name" value="HAD-SF-IA-v3"/>
    <property type="match status" value="1"/>
</dbReference>
<dbReference type="GO" id="GO:0016787">
    <property type="term" value="F:hydrolase activity"/>
    <property type="evidence" value="ECO:0007669"/>
    <property type="project" value="UniProtKB-KW"/>
</dbReference>
<dbReference type="InterPro" id="IPR051806">
    <property type="entry name" value="HAD-like_SPP"/>
</dbReference>
<dbReference type="InterPro" id="IPR023198">
    <property type="entry name" value="PGP-like_dom2"/>
</dbReference>
<dbReference type="InterPro" id="IPR023214">
    <property type="entry name" value="HAD_sf"/>
</dbReference>
<dbReference type="InterPro" id="IPR036412">
    <property type="entry name" value="HAD-like_sf"/>
</dbReference>
<accession>A0ABX0D8V3</accession>